<dbReference type="RefSeq" id="WP_377379545.1">
    <property type="nucleotide sequence ID" value="NZ_JBHSSW010000017.1"/>
</dbReference>
<evidence type="ECO:0000313" key="3">
    <source>
        <dbReference type="Proteomes" id="UP001596303"/>
    </source>
</evidence>
<dbReference type="Proteomes" id="UP001596303">
    <property type="component" value="Unassembled WGS sequence"/>
</dbReference>
<comment type="caution">
    <text evidence="2">The sequence shown here is derived from an EMBL/GenBank/DDBJ whole genome shotgun (WGS) entry which is preliminary data.</text>
</comment>
<dbReference type="GO" id="GO:0016491">
    <property type="term" value="F:oxidoreductase activity"/>
    <property type="evidence" value="ECO:0007669"/>
    <property type="project" value="UniProtKB-KW"/>
</dbReference>
<dbReference type="EMBL" id="JBHSSW010000017">
    <property type="protein sequence ID" value="MFC6198915.1"/>
    <property type="molecule type" value="Genomic_DNA"/>
</dbReference>
<gene>
    <name evidence="2" type="ORF">ACFQDM_12550</name>
</gene>
<dbReference type="EC" id="1.8.5.-" evidence="2"/>
<sequence>MGILKDGKWYSDESGFADDDGAFKRTTSKFRSWVTKDGSPGPSGEGGFKAEAGRYHLYVSYACPWAHRTLIMRSLKGLDDMIGLSATHWIMRERGWTFDDGPGVIPDPLMNAGTIHEIYQAADPKVSGKATVPVLWDKQKKTIVSNESAEIIRMFNSAFDEIGAREGDYYPDALQAEIDEVNDRVYDTVNNGVYKAGFAEQAGPYEEAFDALFESLDWLEARLSQQTWLVGDQMTEADIRLFTTLLRFDPIYHNHFKCNKYKIREKTALQSYLARMIAIPEIRSTINMDHAKGHYYQSHLFINPTGIVPKGPEIPELGAEE</sequence>
<accession>A0ABW1SBJ2</accession>
<reference evidence="3" key="1">
    <citation type="journal article" date="2019" name="Int. J. Syst. Evol. Microbiol.">
        <title>The Global Catalogue of Microorganisms (GCM) 10K type strain sequencing project: providing services to taxonomists for standard genome sequencing and annotation.</title>
        <authorList>
            <consortium name="The Broad Institute Genomics Platform"/>
            <consortium name="The Broad Institute Genome Sequencing Center for Infectious Disease"/>
            <person name="Wu L."/>
            <person name="Ma J."/>
        </authorList>
    </citation>
    <scope>NUCLEOTIDE SEQUENCE [LARGE SCALE GENOMIC DNA]</scope>
    <source>
        <strain evidence="3">CGMCC-1.15741</strain>
    </source>
</reference>
<dbReference type="PANTHER" id="PTHR32419">
    <property type="entry name" value="GLUTATHIONYL-HYDROQUINONE REDUCTASE"/>
    <property type="match status" value="1"/>
</dbReference>
<dbReference type="InterPro" id="IPR036249">
    <property type="entry name" value="Thioredoxin-like_sf"/>
</dbReference>
<dbReference type="InterPro" id="IPR016639">
    <property type="entry name" value="GST_Omega/GSH"/>
</dbReference>
<name>A0ABW1SBJ2_9PROT</name>
<keyword evidence="3" id="KW-1185">Reference proteome</keyword>
<dbReference type="PROSITE" id="PS50405">
    <property type="entry name" value="GST_CTER"/>
    <property type="match status" value="1"/>
</dbReference>
<dbReference type="Gene3D" id="1.20.1050.10">
    <property type="match status" value="1"/>
</dbReference>
<dbReference type="Pfam" id="PF13410">
    <property type="entry name" value="GST_C_2"/>
    <property type="match status" value="1"/>
</dbReference>
<evidence type="ECO:0000313" key="2">
    <source>
        <dbReference type="EMBL" id="MFC6198915.1"/>
    </source>
</evidence>
<dbReference type="SFLD" id="SFLDS00019">
    <property type="entry name" value="Glutathione_Transferase_(cytos"/>
    <property type="match status" value="1"/>
</dbReference>
<dbReference type="Gene3D" id="3.40.30.10">
    <property type="entry name" value="Glutaredoxin"/>
    <property type="match status" value="1"/>
</dbReference>
<proteinExistence type="predicted"/>
<dbReference type="SUPFAM" id="SSF47616">
    <property type="entry name" value="GST C-terminal domain-like"/>
    <property type="match status" value="1"/>
</dbReference>
<protein>
    <submittedName>
        <fullName evidence="2">Glutathione S-transferase family protein</fullName>
        <ecNumber evidence="2">1.8.5.-</ecNumber>
    </submittedName>
</protein>
<dbReference type="InterPro" id="IPR040079">
    <property type="entry name" value="Glutathione_S-Trfase"/>
</dbReference>
<dbReference type="SUPFAM" id="SSF52833">
    <property type="entry name" value="Thioredoxin-like"/>
    <property type="match status" value="1"/>
</dbReference>
<dbReference type="PIRSF" id="PIRSF015753">
    <property type="entry name" value="GST"/>
    <property type="match status" value="1"/>
</dbReference>
<dbReference type="InterPro" id="IPR004045">
    <property type="entry name" value="Glutathione_S-Trfase_N"/>
</dbReference>
<keyword evidence="2" id="KW-0560">Oxidoreductase</keyword>
<dbReference type="InterPro" id="IPR047047">
    <property type="entry name" value="GST_Omega-like_C"/>
</dbReference>
<evidence type="ECO:0000259" key="1">
    <source>
        <dbReference type="PROSITE" id="PS50405"/>
    </source>
</evidence>
<dbReference type="PANTHER" id="PTHR32419:SF6">
    <property type="entry name" value="GLUTATHIONE S-TRANSFERASE OMEGA-LIKE 1-RELATED"/>
    <property type="match status" value="1"/>
</dbReference>
<dbReference type="SFLD" id="SFLDG01148">
    <property type="entry name" value="Xi_(cytGST)"/>
    <property type="match status" value="1"/>
</dbReference>
<organism evidence="2 3">
    <name type="scientific">Ponticaulis profundi</name>
    <dbReference type="NCBI Taxonomy" id="2665222"/>
    <lineage>
        <taxon>Bacteria</taxon>
        <taxon>Pseudomonadati</taxon>
        <taxon>Pseudomonadota</taxon>
        <taxon>Alphaproteobacteria</taxon>
        <taxon>Hyphomonadales</taxon>
        <taxon>Hyphomonadaceae</taxon>
        <taxon>Ponticaulis</taxon>
    </lineage>
</organism>
<dbReference type="CDD" id="cd03190">
    <property type="entry name" value="GST_C_Omega_like"/>
    <property type="match status" value="1"/>
</dbReference>
<dbReference type="Pfam" id="PF13409">
    <property type="entry name" value="GST_N_2"/>
    <property type="match status" value="1"/>
</dbReference>
<dbReference type="InterPro" id="IPR036282">
    <property type="entry name" value="Glutathione-S-Trfase_C_sf"/>
</dbReference>
<dbReference type="InterPro" id="IPR010987">
    <property type="entry name" value="Glutathione-S-Trfase_C-like"/>
</dbReference>
<dbReference type="SFLD" id="SFLDG01206">
    <property type="entry name" value="Xi.1"/>
    <property type="match status" value="1"/>
</dbReference>
<feature type="domain" description="GST C-terminal" evidence="1">
    <location>
        <begin position="171"/>
        <end position="300"/>
    </location>
</feature>